<feature type="repeat" description="PPR" evidence="2">
    <location>
        <begin position="110"/>
        <end position="144"/>
    </location>
</feature>
<dbReference type="PROSITE" id="PS51375">
    <property type="entry name" value="PPR"/>
    <property type="match status" value="3"/>
</dbReference>
<dbReference type="Pfam" id="PF13041">
    <property type="entry name" value="PPR_2"/>
    <property type="match status" value="1"/>
</dbReference>
<dbReference type="InterPro" id="IPR002885">
    <property type="entry name" value="PPR_rpt"/>
</dbReference>
<accession>A0A2N9GU19</accession>
<evidence type="ECO:0000256" key="1">
    <source>
        <dbReference type="ARBA" id="ARBA00022737"/>
    </source>
</evidence>
<feature type="repeat" description="PPR" evidence="2">
    <location>
        <begin position="145"/>
        <end position="181"/>
    </location>
</feature>
<reference evidence="3" key="1">
    <citation type="submission" date="2018-02" db="EMBL/GenBank/DDBJ databases">
        <authorList>
            <person name="Cohen D.B."/>
            <person name="Kent A.D."/>
        </authorList>
    </citation>
    <scope>NUCLEOTIDE SEQUENCE</scope>
</reference>
<evidence type="ECO:0008006" key="4">
    <source>
        <dbReference type="Google" id="ProtNLM"/>
    </source>
</evidence>
<dbReference type="EMBL" id="OIVN01002714">
    <property type="protein sequence ID" value="SPD05887.1"/>
    <property type="molecule type" value="Genomic_DNA"/>
</dbReference>
<dbReference type="Gene3D" id="1.25.40.10">
    <property type="entry name" value="Tetratricopeptide repeat domain"/>
    <property type="match status" value="1"/>
</dbReference>
<sequence>MFQLCSYYCFCVISNISWILSSSTDWCLIQEALEKCNVQFTPDLVVEILHNCNMHGSAALHFFSWVGKQAGYSHTTETYNMAIKIAGRGKDFKHMRNLFYEMRRRGYSITSYTWTIMIMQYGRTGLTEIALNIFGEMKANGCNPTGSTYKYLLMILCRRKGRKVDEAIKLFEEMIHAGHIPDKELVEAYLGCLCKVSMLLDARRCTDSQSRTEL</sequence>
<feature type="repeat" description="PPR" evidence="2">
    <location>
        <begin position="75"/>
        <end position="109"/>
    </location>
</feature>
<keyword evidence="1" id="KW-0677">Repeat</keyword>
<protein>
    <recommendedName>
        <fullName evidence="4">Pentacotripeptide-repeat region of PRORP domain-containing protein</fullName>
    </recommendedName>
</protein>
<name>A0A2N9GU19_FAGSY</name>
<evidence type="ECO:0000256" key="2">
    <source>
        <dbReference type="PROSITE-ProRule" id="PRU00708"/>
    </source>
</evidence>
<dbReference type="InterPro" id="IPR011990">
    <property type="entry name" value="TPR-like_helical_dom_sf"/>
</dbReference>
<proteinExistence type="predicted"/>
<dbReference type="PANTHER" id="PTHR47003:SF2">
    <property type="entry name" value="OS01G0970900 PROTEIN"/>
    <property type="match status" value="1"/>
</dbReference>
<dbReference type="NCBIfam" id="TIGR00756">
    <property type="entry name" value="PPR"/>
    <property type="match status" value="3"/>
</dbReference>
<gene>
    <name evidence="3" type="ORF">FSB_LOCUS33769</name>
</gene>
<organism evidence="3">
    <name type="scientific">Fagus sylvatica</name>
    <name type="common">Beechnut</name>
    <dbReference type="NCBI Taxonomy" id="28930"/>
    <lineage>
        <taxon>Eukaryota</taxon>
        <taxon>Viridiplantae</taxon>
        <taxon>Streptophyta</taxon>
        <taxon>Embryophyta</taxon>
        <taxon>Tracheophyta</taxon>
        <taxon>Spermatophyta</taxon>
        <taxon>Magnoliopsida</taxon>
        <taxon>eudicotyledons</taxon>
        <taxon>Gunneridae</taxon>
        <taxon>Pentapetalae</taxon>
        <taxon>rosids</taxon>
        <taxon>fabids</taxon>
        <taxon>Fagales</taxon>
        <taxon>Fagaceae</taxon>
        <taxon>Fagus</taxon>
    </lineage>
</organism>
<dbReference type="Pfam" id="PF01535">
    <property type="entry name" value="PPR"/>
    <property type="match status" value="2"/>
</dbReference>
<dbReference type="AlphaFoldDB" id="A0A2N9GU19"/>
<dbReference type="PANTHER" id="PTHR47003">
    <property type="entry name" value="OS01G0970900 PROTEIN"/>
    <property type="match status" value="1"/>
</dbReference>
<dbReference type="InterPro" id="IPR044578">
    <property type="entry name" value="BIR6-like"/>
</dbReference>
<evidence type="ECO:0000313" key="3">
    <source>
        <dbReference type="EMBL" id="SPD05887.1"/>
    </source>
</evidence>
<dbReference type="GO" id="GO:0008380">
    <property type="term" value="P:RNA splicing"/>
    <property type="evidence" value="ECO:0007669"/>
    <property type="project" value="InterPro"/>
</dbReference>